<gene>
    <name evidence="4" type="ORF">TRFO_32350</name>
</gene>
<keyword evidence="1" id="KW-0863">Zinc-finger</keyword>
<keyword evidence="1" id="KW-0479">Metal-binding</keyword>
<dbReference type="Gene3D" id="3.30.1370.10">
    <property type="entry name" value="K Homology domain, type 1"/>
    <property type="match status" value="1"/>
</dbReference>
<dbReference type="EMBL" id="MLAK01000935">
    <property type="protein sequence ID" value="OHT00877.1"/>
    <property type="molecule type" value="Genomic_DNA"/>
</dbReference>
<keyword evidence="2" id="KW-0862">Zinc</keyword>
<evidence type="ECO:0000313" key="4">
    <source>
        <dbReference type="EMBL" id="OHT00877.1"/>
    </source>
</evidence>
<dbReference type="VEuPathDB" id="TrichDB:TRFO_32350"/>
<keyword evidence="5" id="KW-1185">Reference proteome</keyword>
<evidence type="ECO:0000256" key="1">
    <source>
        <dbReference type="ARBA" id="ARBA00022771"/>
    </source>
</evidence>
<dbReference type="Pfam" id="PF16275">
    <property type="entry name" value="SF1-HH"/>
    <property type="match status" value="1"/>
</dbReference>
<name>A0A1J4JUE4_9EUKA</name>
<reference evidence="4" key="1">
    <citation type="submission" date="2016-10" db="EMBL/GenBank/DDBJ databases">
        <authorList>
            <person name="Benchimol M."/>
            <person name="Almeida L.G."/>
            <person name="Vasconcelos A.T."/>
            <person name="Perreira-Neves A."/>
            <person name="Rosa I.A."/>
            <person name="Tasca T."/>
            <person name="Bogo M.R."/>
            <person name="de Souza W."/>
        </authorList>
    </citation>
    <scope>NUCLEOTIDE SEQUENCE [LARGE SCALE GENOMIC DNA]</scope>
    <source>
        <strain evidence="4">K</strain>
    </source>
</reference>
<dbReference type="OrthoDB" id="10021397at2759"/>
<protein>
    <recommendedName>
        <fullName evidence="3">K Homology domain-containing protein</fullName>
    </recommendedName>
</protein>
<dbReference type="GeneID" id="94843149"/>
<proteinExistence type="predicted"/>
<dbReference type="RefSeq" id="XP_068354013.1">
    <property type="nucleotide sequence ID" value="XM_068508445.1"/>
</dbReference>
<dbReference type="SMART" id="SM00322">
    <property type="entry name" value="KH"/>
    <property type="match status" value="1"/>
</dbReference>
<evidence type="ECO:0000259" key="3">
    <source>
        <dbReference type="SMART" id="SM00322"/>
    </source>
</evidence>
<dbReference type="GO" id="GO:0008270">
    <property type="term" value="F:zinc ion binding"/>
    <property type="evidence" value="ECO:0007669"/>
    <property type="project" value="UniProtKB-KW"/>
</dbReference>
<dbReference type="GO" id="GO:0003723">
    <property type="term" value="F:RNA binding"/>
    <property type="evidence" value="ECO:0007669"/>
    <property type="project" value="InterPro"/>
</dbReference>
<evidence type="ECO:0000313" key="5">
    <source>
        <dbReference type="Proteomes" id="UP000179807"/>
    </source>
</evidence>
<dbReference type="Proteomes" id="UP000179807">
    <property type="component" value="Unassembled WGS sequence"/>
</dbReference>
<dbReference type="AlphaFoldDB" id="A0A1J4JUE4"/>
<dbReference type="InterPro" id="IPR004087">
    <property type="entry name" value="KH_dom"/>
</dbReference>
<organism evidence="4 5">
    <name type="scientific">Tritrichomonas foetus</name>
    <dbReference type="NCBI Taxonomy" id="1144522"/>
    <lineage>
        <taxon>Eukaryota</taxon>
        <taxon>Metamonada</taxon>
        <taxon>Parabasalia</taxon>
        <taxon>Tritrichomonadida</taxon>
        <taxon>Tritrichomonadidae</taxon>
        <taxon>Tritrichomonas</taxon>
    </lineage>
</organism>
<dbReference type="InterPro" id="IPR032570">
    <property type="entry name" value="SF1-HH"/>
</dbReference>
<comment type="caution">
    <text evidence="4">The sequence shown here is derived from an EMBL/GenBank/DDBJ whole genome shotgun (WGS) entry which is preliminary data.</text>
</comment>
<dbReference type="InterPro" id="IPR036612">
    <property type="entry name" value="KH_dom_type_1_sf"/>
</dbReference>
<sequence length="308" mass="35234">MFGFGIPILTPSVPRTKKSKWDKTTLKTVIPNVACILPPDLSPDILHTYLLRFQLEEVEYKINHLEEEHPNVLYGENLLTNFTQDNKLQLTPDVRARDSLVSERRQIIASIEKIFPAFRAPLSILLSLQKSIKKINFTEENHFVIILGPRANTLRALEKEFNVRMSIRGPKKNSDNPNEVTDFGHVLIIGNNDDEVGRCASKVELLIKSDENYDDFNHDVDVNSYSLSFDPAVETVPWEDVQPTNYEFSTDRYVNAVDDLIKEINNNDKLAEDDETPERRALFERFAVDLSRRDISCLLREAPPPGLA</sequence>
<feature type="domain" description="K Homology" evidence="3">
    <location>
        <begin position="129"/>
        <end position="208"/>
    </location>
</feature>
<accession>A0A1J4JUE4</accession>
<evidence type="ECO:0000256" key="2">
    <source>
        <dbReference type="ARBA" id="ARBA00022833"/>
    </source>
</evidence>
<dbReference type="SUPFAM" id="SSF54791">
    <property type="entry name" value="Eukaryotic type KH-domain (KH-domain type I)"/>
    <property type="match status" value="1"/>
</dbReference>